<sequence>MSQVFTRKLQKTGNSITASIPKNWLTMNGLAEGDSVEFILNEDGSLNIKSIDKQTRKNKLFKELVNQDHDLMERLKNV</sequence>
<dbReference type="Pfam" id="PF04014">
    <property type="entry name" value="MazE_antitoxin"/>
    <property type="match status" value="1"/>
</dbReference>
<dbReference type="Gene3D" id="2.10.260.10">
    <property type="match status" value="1"/>
</dbReference>
<dbReference type="AlphaFoldDB" id="A0AAF0K400"/>
<evidence type="ECO:0000259" key="1">
    <source>
        <dbReference type="SMART" id="SM00966"/>
    </source>
</evidence>
<feature type="domain" description="SpoVT-AbrB" evidence="1">
    <location>
        <begin position="10"/>
        <end position="56"/>
    </location>
</feature>
<dbReference type="RefSeq" id="WP_280102830.1">
    <property type="nucleotide sequence ID" value="NZ_CP122959.1"/>
</dbReference>
<name>A0AAF0K400_LATSK</name>
<evidence type="ECO:0000313" key="3">
    <source>
        <dbReference type="Proteomes" id="UP001179858"/>
    </source>
</evidence>
<gene>
    <name evidence="2" type="ORF">QBD03_09875</name>
</gene>
<dbReference type="InterPro" id="IPR037914">
    <property type="entry name" value="SpoVT-AbrB_sf"/>
</dbReference>
<accession>A0AAF0K400</accession>
<dbReference type="Proteomes" id="UP001179858">
    <property type="component" value="Chromosome"/>
</dbReference>
<proteinExistence type="predicted"/>
<dbReference type="GO" id="GO:0003677">
    <property type="term" value="F:DNA binding"/>
    <property type="evidence" value="ECO:0007669"/>
    <property type="project" value="UniProtKB-KW"/>
</dbReference>
<organism evidence="2 3">
    <name type="scientific">Latilactobacillus sakei</name>
    <name type="common">Lactobacillus sakei</name>
    <dbReference type="NCBI Taxonomy" id="1599"/>
    <lineage>
        <taxon>Bacteria</taxon>
        <taxon>Bacillati</taxon>
        <taxon>Bacillota</taxon>
        <taxon>Bacilli</taxon>
        <taxon>Lactobacillales</taxon>
        <taxon>Lactobacillaceae</taxon>
        <taxon>Latilactobacillus</taxon>
    </lineage>
</organism>
<keyword evidence="2" id="KW-0238">DNA-binding</keyword>
<dbReference type="EMBL" id="CP122959">
    <property type="protein sequence ID" value="WGI19036.1"/>
    <property type="molecule type" value="Genomic_DNA"/>
</dbReference>
<evidence type="ECO:0000313" key="2">
    <source>
        <dbReference type="EMBL" id="WGI19036.1"/>
    </source>
</evidence>
<reference evidence="2" key="1">
    <citation type="submission" date="2023-04" db="EMBL/GenBank/DDBJ databases">
        <title>Novel strain of Lactilactobacillus sakei and use thereof.</title>
        <authorList>
            <person name="Kim S.Y."/>
        </authorList>
    </citation>
    <scope>NUCLEOTIDE SEQUENCE</scope>
    <source>
        <strain evidence="2">HUP1</strain>
    </source>
</reference>
<dbReference type="SMART" id="SM00966">
    <property type="entry name" value="SpoVT_AbrB"/>
    <property type="match status" value="1"/>
</dbReference>
<dbReference type="InterPro" id="IPR007159">
    <property type="entry name" value="SpoVT-AbrB_dom"/>
</dbReference>
<protein>
    <submittedName>
        <fullName evidence="2">AbrB/MazE/SpoVT family DNA-binding domain-containing protein</fullName>
    </submittedName>
</protein>
<dbReference type="SUPFAM" id="SSF89447">
    <property type="entry name" value="AbrB/MazE/MraZ-like"/>
    <property type="match status" value="1"/>
</dbReference>